<feature type="domain" description="HECT" evidence="6">
    <location>
        <begin position="228"/>
        <end position="412"/>
    </location>
</feature>
<evidence type="ECO:0000256" key="2">
    <source>
        <dbReference type="ARBA" id="ARBA00012485"/>
    </source>
</evidence>
<keyword evidence="7" id="KW-1185">Reference proteome</keyword>
<dbReference type="GeneID" id="112042026"/>
<accession>A0A2R2MN94</accession>
<dbReference type="Proteomes" id="UP000085678">
    <property type="component" value="Unplaced"/>
</dbReference>
<dbReference type="GO" id="GO:0061630">
    <property type="term" value="F:ubiquitin protein ligase activity"/>
    <property type="evidence" value="ECO:0007669"/>
    <property type="project" value="UniProtKB-EC"/>
</dbReference>
<protein>
    <recommendedName>
        <fullName evidence="2">HECT-type E3 ubiquitin transferase</fullName>
        <ecNumber evidence="2">2.3.2.26</ecNumber>
    </recommendedName>
</protein>
<keyword evidence="3" id="KW-0808">Transferase</keyword>
<proteinExistence type="predicted"/>
<dbReference type="OrthoDB" id="8068875at2759"/>
<comment type="caution">
    <text evidence="5">Lacks conserved residue(s) required for the propagation of feature annotation.</text>
</comment>
<dbReference type="GO" id="GO:0000209">
    <property type="term" value="P:protein polyubiquitination"/>
    <property type="evidence" value="ECO:0007669"/>
    <property type="project" value="InterPro"/>
</dbReference>
<evidence type="ECO:0000313" key="8">
    <source>
        <dbReference type="RefSeq" id="XP_023931674.1"/>
    </source>
</evidence>
<dbReference type="SUPFAM" id="SSF56204">
    <property type="entry name" value="Hect, E3 ligase catalytic domain"/>
    <property type="match status" value="1"/>
</dbReference>
<reference evidence="8" key="1">
    <citation type="submission" date="2025-08" db="UniProtKB">
        <authorList>
            <consortium name="RefSeq"/>
        </authorList>
    </citation>
    <scope>IDENTIFICATION</scope>
    <source>
        <tissue evidence="8">Gonads</tissue>
    </source>
</reference>
<dbReference type="EC" id="2.3.2.26" evidence="2"/>
<comment type="catalytic activity">
    <reaction evidence="1">
        <text>S-ubiquitinyl-[E2 ubiquitin-conjugating enzyme]-L-cysteine + [acceptor protein]-L-lysine = [E2 ubiquitin-conjugating enzyme]-L-cysteine + N(6)-ubiquitinyl-[acceptor protein]-L-lysine.</text>
        <dbReference type="EC" id="2.3.2.26"/>
    </reaction>
</comment>
<dbReference type="Pfam" id="PF00632">
    <property type="entry name" value="HECT"/>
    <property type="match status" value="1"/>
</dbReference>
<evidence type="ECO:0000313" key="7">
    <source>
        <dbReference type="Proteomes" id="UP000085678"/>
    </source>
</evidence>
<evidence type="ECO:0000256" key="3">
    <source>
        <dbReference type="ARBA" id="ARBA00022679"/>
    </source>
</evidence>
<dbReference type="STRING" id="7574.A0A2R2MN94"/>
<dbReference type="SMART" id="SM00119">
    <property type="entry name" value="HECTc"/>
    <property type="match status" value="1"/>
</dbReference>
<dbReference type="PANTHER" id="PTHR45700:SF3">
    <property type="entry name" value="UBIQUITIN-PROTEIN LIGASE E3B"/>
    <property type="match status" value="1"/>
</dbReference>
<dbReference type="InterPro" id="IPR000569">
    <property type="entry name" value="HECT_dom"/>
</dbReference>
<dbReference type="PANTHER" id="PTHR45700">
    <property type="entry name" value="UBIQUITIN-PROTEIN LIGASE E3C"/>
    <property type="match status" value="1"/>
</dbReference>
<dbReference type="PROSITE" id="PS50237">
    <property type="entry name" value="HECT"/>
    <property type="match status" value="1"/>
</dbReference>
<sequence>MICLFILSGLSYQDLFLPNLWSFFCDFGPNCGLNAFIELLTSSPNNTHHPVFQMLTLFCDAASHLIVILDDVELYEQQKPFKLENVVAMTSFLNQFIFKLVWNNLIDVTTAASNPLFSSPHTLLMLLYERDCRRPFTPDKHWLIRDIKPSTFLQELDRGRKTAQFLLQKTPHIIPHKERVILFRKNVQKEKEVLGLTESVCASPTSTLVTVHRARIIEDGYRQLSLVPPGALKGIIRVRFINAQGLDEAGIDQDGVFKEFLEETISRVFDPSLNLFKVTSDQKLYPSPTSAIQDNHLTLFEFVGRMLGKAVYEGIVVDVPFAPFFLTQILGRTYSSTYSFMDELPSLDPELYKNLTYIKHYEGDVCDIELTFSSSEDYLGQLVTHELVPGGKAISVTNENKISYVHHMAHFR</sequence>
<evidence type="ECO:0000256" key="5">
    <source>
        <dbReference type="PROSITE-ProRule" id="PRU00104"/>
    </source>
</evidence>
<dbReference type="FunFam" id="3.30.2160.10:FF:000002">
    <property type="entry name" value="Putative Ubiquitin-protein ligase E3C"/>
    <property type="match status" value="1"/>
</dbReference>
<dbReference type="InParanoid" id="A0A2R2MN94"/>
<name>A0A2R2MN94_LINAN</name>
<dbReference type="AlphaFoldDB" id="A0A2R2MN94"/>
<dbReference type="InterPro" id="IPR044611">
    <property type="entry name" value="E3A/B/C-like"/>
</dbReference>
<dbReference type="GO" id="GO:0006511">
    <property type="term" value="P:ubiquitin-dependent protein catabolic process"/>
    <property type="evidence" value="ECO:0007669"/>
    <property type="project" value="TreeGrafter"/>
</dbReference>
<dbReference type="Gene3D" id="3.30.2160.10">
    <property type="entry name" value="Hect, E3 ligase catalytic domain"/>
    <property type="match status" value="1"/>
</dbReference>
<evidence type="ECO:0000259" key="6">
    <source>
        <dbReference type="PROSITE" id="PS50237"/>
    </source>
</evidence>
<feature type="non-terminal residue" evidence="8">
    <location>
        <position position="412"/>
    </location>
</feature>
<evidence type="ECO:0000256" key="4">
    <source>
        <dbReference type="ARBA" id="ARBA00022786"/>
    </source>
</evidence>
<evidence type="ECO:0000256" key="1">
    <source>
        <dbReference type="ARBA" id="ARBA00000885"/>
    </source>
</evidence>
<gene>
    <name evidence="8" type="primary">LOC112042026</name>
</gene>
<dbReference type="KEGG" id="lak:112042026"/>
<dbReference type="InterPro" id="IPR035983">
    <property type="entry name" value="Hect_E3_ubiquitin_ligase"/>
</dbReference>
<organism evidence="7 8">
    <name type="scientific">Lingula anatina</name>
    <name type="common">Brachiopod</name>
    <name type="synonym">Lingula unguis</name>
    <dbReference type="NCBI Taxonomy" id="7574"/>
    <lineage>
        <taxon>Eukaryota</taxon>
        <taxon>Metazoa</taxon>
        <taxon>Spiralia</taxon>
        <taxon>Lophotrochozoa</taxon>
        <taxon>Brachiopoda</taxon>
        <taxon>Linguliformea</taxon>
        <taxon>Lingulata</taxon>
        <taxon>Lingulida</taxon>
        <taxon>Linguloidea</taxon>
        <taxon>Lingulidae</taxon>
        <taxon>Lingula</taxon>
    </lineage>
</organism>
<keyword evidence="4 5" id="KW-0833">Ubl conjugation pathway</keyword>
<dbReference type="Gene3D" id="3.90.1750.10">
    <property type="entry name" value="Hect, E3 ligase catalytic domains"/>
    <property type="match status" value="1"/>
</dbReference>
<dbReference type="RefSeq" id="XP_023931674.1">
    <property type="nucleotide sequence ID" value="XM_024075906.1"/>
</dbReference>